<feature type="non-terminal residue" evidence="2">
    <location>
        <position position="91"/>
    </location>
</feature>
<protein>
    <recommendedName>
        <fullName evidence="1">Bifunctional inhibitor/plant lipid transfer protein/seed storage helical domain-containing protein</fullName>
    </recommendedName>
</protein>
<dbReference type="SUPFAM" id="SSF47699">
    <property type="entry name" value="Bifunctional inhibitor/lipid-transfer protein/seed storage 2S albumin"/>
    <property type="match status" value="1"/>
</dbReference>
<proteinExistence type="predicted"/>
<dbReference type="Proteomes" id="UP000541444">
    <property type="component" value="Unassembled WGS sequence"/>
</dbReference>
<dbReference type="InterPro" id="IPR036312">
    <property type="entry name" value="Bifun_inhib/LTP/seed_sf"/>
</dbReference>
<sequence>NTSGKSNNRDSNIQIIFVSLPSVAFTQDPFSSSSGSDMLNCGPQLLPLVPCASFVQGSIPSPSQTCCNNLYDLFNQQPNCLYSPLFLLTVL</sequence>
<evidence type="ECO:0000313" key="2">
    <source>
        <dbReference type="EMBL" id="KAF6138281.1"/>
    </source>
</evidence>
<name>A0A7J7L6M0_9MAGN</name>
<keyword evidence="3" id="KW-1185">Reference proteome</keyword>
<reference evidence="2 3" key="1">
    <citation type="journal article" date="2020" name="IScience">
        <title>Genome Sequencing of the Endangered Kingdonia uniflora (Circaeasteraceae, Ranunculales) Reveals Potential Mechanisms of Evolutionary Specialization.</title>
        <authorList>
            <person name="Sun Y."/>
            <person name="Deng T."/>
            <person name="Zhang A."/>
            <person name="Moore M.J."/>
            <person name="Landis J.B."/>
            <person name="Lin N."/>
            <person name="Zhang H."/>
            <person name="Zhang X."/>
            <person name="Huang J."/>
            <person name="Zhang X."/>
            <person name="Sun H."/>
            <person name="Wang H."/>
        </authorList>
    </citation>
    <scope>NUCLEOTIDE SEQUENCE [LARGE SCALE GENOMIC DNA]</scope>
    <source>
        <strain evidence="2">TB1705</strain>
        <tissue evidence="2">Leaf</tissue>
    </source>
</reference>
<evidence type="ECO:0000313" key="3">
    <source>
        <dbReference type="Proteomes" id="UP000541444"/>
    </source>
</evidence>
<feature type="domain" description="Bifunctional inhibitor/plant lipid transfer protein/seed storage helical" evidence="1">
    <location>
        <begin position="35"/>
        <end position="81"/>
    </location>
</feature>
<evidence type="ECO:0000259" key="1">
    <source>
        <dbReference type="Pfam" id="PF14368"/>
    </source>
</evidence>
<dbReference type="CDD" id="cd00010">
    <property type="entry name" value="AAI_LTSS"/>
    <property type="match status" value="1"/>
</dbReference>
<dbReference type="InterPro" id="IPR016140">
    <property type="entry name" value="Bifunc_inhib/LTP/seed_store"/>
</dbReference>
<dbReference type="EMBL" id="JACGCM010002602">
    <property type="protein sequence ID" value="KAF6138281.1"/>
    <property type="molecule type" value="Genomic_DNA"/>
</dbReference>
<dbReference type="AlphaFoldDB" id="A0A7J7L6M0"/>
<gene>
    <name evidence="2" type="ORF">GIB67_001431</name>
</gene>
<dbReference type="Pfam" id="PF14368">
    <property type="entry name" value="LTP_2"/>
    <property type="match status" value="1"/>
</dbReference>
<dbReference type="Gene3D" id="1.10.110.10">
    <property type="entry name" value="Plant lipid-transfer and hydrophobic proteins"/>
    <property type="match status" value="1"/>
</dbReference>
<comment type="caution">
    <text evidence="2">The sequence shown here is derived from an EMBL/GenBank/DDBJ whole genome shotgun (WGS) entry which is preliminary data.</text>
</comment>
<accession>A0A7J7L6M0</accession>
<dbReference type="OrthoDB" id="664243at2759"/>
<organism evidence="2 3">
    <name type="scientific">Kingdonia uniflora</name>
    <dbReference type="NCBI Taxonomy" id="39325"/>
    <lineage>
        <taxon>Eukaryota</taxon>
        <taxon>Viridiplantae</taxon>
        <taxon>Streptophyta</taxon>
        <taxon>Embryophyta</taxon>
        <taxon>Tracheophyta</taxon>
        <taxon>Spermatophyta</taxon>
        <taxon>Magnoliopsida</taxon>
        <taxon>Ranunculales</taxon>
        <taxon>Circaeasteraceae</taxon>
        <taxon>Kingdonia</taxon>
    </lineage>
</organism>